<keyword evidence="4" id="KW-1003">Cell membrane</keyword>
<feature type="domain" description="Histidine kinase" evidence="15">
    <location>
        <begin position="231"/>
        <end position="446"/>
    </location>
</feature>
<dbReference type="Pfam" id="PF02518">
    <property type="entry name" value="HATPase_c"/>
    <property type="match status" value="1"/>
</dbReference>
<evidence type="ECO:0000256" key="8">
    <source>
        <dbReference type="ARBA" id="ARBA00022741"/>
    </source>
</evidence>
<keyword evidence="5" id="KW-0597">Phosphoprotein</keyword>
<keyword evidence="6" id="KW-0808">Transferase</keyword>
<evidence type="ECO:0000256" key="7">
    <source>
        <dbReference type="ARBA" id="ARBA00022692"/>
    </source>
</evidence>
<evidence type="ECO:0000313" key="18">
    <source>
        <dbReference type="Proteomes" id="UP000637643"/>
    </source>
</evidence>
<keyword evidence="13 14" id="KW-0472">Membrane</keyword>
<dbReference type="RefSeq" id="WP_229696134.1">
    <property type="nucleotide sequence ID" value="NZ_BMKR01000009.1"/>
</dbReference>
<keyword evidence="18" id="KW-1185">Reference proteome</keyword>
<dbReference type="CDD" id="cd06225">
    <property type="entry name" value="HAMP"/>
    <property type="match status" value="1"/>
</dbReference>
<dbReference type="PROSITE" id="PS50109">
    <property type="entry name" value="HIS_KIN"/>
    <property type="match status" value="1"/>
</dbReference>
<evidence type="ECO:0000256" key="11">
    <source>
        <dbReference type="ARBA" id="ARBA00022989"/>
    </source>
</evidence>
<dbReference type="InterPro" id="IPR036097">
    <property type="entry name" value="HisK_dim/P_sf"/>
</dbReference>
<dbReference type="PROSITE" id="PS50885">
    <property type="entry name" value="HAMP"/>
    <property type="match status" value="1"/>
</dbReference>
<comment type="caution">
    <text evidence="17">The sequence shown here is derived from an EMBL/GenBank/DDBJ whole genome shotgun (WGS) entry which is preliminary data.</text>
</comment>
<dbReference type="SUPFAM" id="SSF47384">
    <property type="entry name" value="Homodimeric domain of signal transducing histidine kinase"/>
    <property type="match status" value="1"/>
</dbReference>
<dbReference type="InterPro" id="IPR003660">
    <property type="entry name" value="HAMP_dom"/>
</dbReference>
<evidence type="ECO:0000256" key="12">
    <source>
        <dbReference type="ARBA" id="ARBA00023012"/>
    </source>
</evidence>
<dbReference type="GO" id="GO:0005524">
    <property type="term" value="F:ATP binding"/>
    <property type="evidence" value="ECO:0007669"/>
    <property type="project" value="UniProtKB-KW"/>
</dbReference>
<evidence type="ECO:0000256" key="6">
    <source>
        <dbReference type="ARBA" id="ARBA00022679"/>
    </source>
</evidence>
<dbReference type="Proteomes" id="UP000637643">
    <property type="component" value="Unassembled WGS sequence"/>
</dbReference>
<evidence type="ECO:0000256" key="3">
    <source>
        <dbReference type="ARBA" id="ARBA00012438"/>
    </source>
</evidence>
<dbReference type="AlphaFoldDB" id="A0A917FGK9"/>
<evidence type="ECO:0000256" key="14">
    <source>
        <dbReference type="SAM" id="Phobius"/>
    </source>
</evidence>
<organism evidence="17 18">
    <name type="scientific">Paenibacillus albidus</name>
    <dbReference type="NCBI Taxonomy" id="2041023"/>
    <lineage>
        <taxon>Bacteria</taxon>
        <taxon>Bacillati</taxon>
        <taxon>Bacillota</taxon>
        <taxon>Bacilli</taxon>
        <taxon>Bacillales</taxon>
        <taxon>Paenibacillaceae</taxon>
        <taxon>Paenibacillus</taxon>
    </lineage>
</organism>
<dbReference type="Pfam" id="PF00672">
    <property type="entry name" value="HAMP"/>
    <property type="match status" value="1"/>
</dbReference>
<dbReference type="InterPro" id="IPR005467">
    <property type="entry name" value="His_kinase_dom"/>
</dbReference>
<dbReference type="CDD" id="cd00082">
    <property type="entry name" value="HisKA"/>
    <property type="match status" value="1"/>
</dbReference>
<dbReference type="PANTHER" id="PTHR45528:SF1">
    <property type="entry name" value="SENSOR HISTIDINE KINASE CPXA"/>
    <property type="match status" value="1"/>
</dbReference>
<dbReference type="Gene3D" id="6.10.340.10">
    <property type="match status" value="1"/>
</dbReference>
<dbReference type="InterPro" id="IPR003594">
    <property type="entry name" value="HATPase_dom"/>
</dbReference>
<dbReference type="InterPro" id="IPR004358">
    <property type="entry name" value="Sig_transdc_His_kin-like_C"/>
</dbReference>
<dbReference type="FunFam" id="1.10.287.130:FF:000001">
    <property type="entry name" value="Two-component sensor histidine kinase"/>
    <property type="match status" value="1"/>
</dbReference>
<keyword evidence="11 14" id="KW-1133">Transmembrane helix</keyword>
<feature type="transmembrane region" description="Helical" evidence="14">
    <location>
        <begin position="140"/>
        <end position="163"/>
    </location>
</feature>
<feature type="domain" description="HAMP" evidence="16">
    <location>
        <begin position="164"/>
        <end position="216"/>
    </location>
</feature>
<evidence type="ECO:0000256" key="9">
    <source>
        <dbReference type="ARBA" id="ARBA00022777"/>
    </source>
</evidence>
<dbReference type="SUPFAM" id="SSF55874">
    <property type="entry name" value="ATPase domain of HSP90 chaperone/DNA topoisomerase II/histidine kinase"/>
    <property type="match status" value="1"/>
</dbReference>
<name>A0A917FGK9_9BACL</name>
<gene>
    <name evidence="17" type="ORF">GCM10010912_27220</name>
</gene>
<evidence type="ECO:0000313" key="17">
    <source>
        <dbReference type="EMBL" id="GGF80636.1"/>
    </source>
</evidence>
<comment type="subcellular location">
    <subcellularLocation>
        <location evidence="2">Cell membrane</location>
        <topology evidence="2">Multi-pass membrane protein</topology>
    </subcellularLocation>
</comment>
<dbReference type="GO" id="GO:0005886">
    <property type="term" value="C:plasma membrane"/>
    <property type="evidence" value="ECO:0007669"/>
    <property type="project" value="UniProtKB-SubCell"/>
</dbReference>
<evidence type="ECO:0000256" key="10">
    <source>
        <dbReference type="ARBA" id="ARBA00022840"/>
    </source>
</evidence>
<accession>A0A917FGK9</accession>
<dbReference type="Gene3D" id="3.30.565.10">
    <property type="entry name" value="Histidine kinase-like ATPase, C-terminal domain"/>
    <property type="match status" value="1"/>
</dbReference>
<dbReference type="InterPro" id="IPR050398">
    <property type="entry name" value="HssS/ArlS-like"/>
</dbReference>
<dbReference type="PRINTS" id="PR00344">
    <property type="entry name" value="BCTRLSENSOR"/>
</dbReference>
<proteinExistence type="predicted"/>
<evidence type="ECO:0000256" key="5">
    <source>
        <dbReference type="ARBA" id="ARBA00022553"/>
    </source>
</evidence>
<sequence>MLLFLVLGVYLFVSLDVTHIFGEKRIADPELKADANAYLSSPGEGIESERLLQSGGWLEVLDAERKVIKVVGEKKDLVTQYANEDLFKGLENREDQTYYYSLAAFQGGGSERWLLLKIPREAIEISINSGPLVSYLNHPLSFYVFLAVGLVLLLIFVYSYWVARRIRKPLRIITLGLKQMIEGNYNTRISLYAEKEFAQIGETFNYMADVIEKTTEEKRLVEESKQRLIVDLSHDLKTPITSIQGYAQALYEGRGGDEERQKRFLSYIYNKSSQVTRLIQNMLELLKMDSPDFVLHLKQRELGEFLRELMADMYGEIEQKQFVLHFHIPDEGVYARYDPELLSSVVHNLLSNALIYNPPGTRLRVEVIPLEQHIVIEIADTGVGIPQELWSTIFDPFVRGDQARTGSGGTGLGLSIAMKNTEKMGGTLHLERRDPESTVFTIQIQK</sequence>
<dbReference type="CDD" id="cd00075">
    <property type="entry name" value="HATPase"/>
    <property type="match status" value="1"/>
</dbReference>
<reference evidence="17" key="1">
    <citation type="journal article" date="2014" name="Int. J. Syst. Evol. Microbiol.">
        <title>Complete genome sequence of Corynebacterium casei LMG S-19264T (=DSM 44701T), isolated from a smear-ripened cheese.</title>
        <authorList>
            <consortium name="US DOE Joint Genome Institute (JGI-PGF)"/>
            <person name="Walter F."/>
            <person name="Albersmeier A."/>
            <person name="Kalinowski J."/>
            <person name="Ruckert C."/>
        </authorList>
    </citation>
    <scope>NUCLEOTIDE SEQUENCE</scope>
    <source>
        <strain evidence="17">CGMCC 1.16134</strain>
    </source>
</reference>
<dbReference type="Gene3D" id="1.10.287.130">
    <property type="match status" value="1"/>
</dbReference>
<dbReference type="EMBL" id="BMKR01000009">
    <property type="protein sequence ID" value="GGF80636.1"/>
    <property type="molecule type" value="Genomic_DNA"/>
</dbReference>
<dbReference type="Pfam" id="PF00512">
    <property type="entry name" value="HisKA"/>
    <property type="match status" value="1"/>
</dbReference>
<evidence type="ECO:0000259" key="15">
    <source>
        <dbReference type="PROSITE" id="PS50109"/>
    </source>
</evidence>
<dbReference type="PANTHER" id="PTHR45528">
    <property type="entry name" value="SENSOR HISTIDINE KINASE CPXA"/>
    <property type="match status" value="1"/>
</dbReference>
<dbReference type="InterPro" id="IPR036890">
    <property type="entry name" value="HATPase_C_sf"/>
</dbReference>
<dbReference type="SMART" id="SM00304">
    <property type="entry name" value="HAMP"/>
    <property type="match status" value="1"/>
</dbReference>
<comment type="catalytic activity">
    <reaction evidence="1">
        <text>ATP + protein L-histidine = ADP + protein N-phospho-L-histidine.</text>
        <dbReference type="EC" id="2.7.13.3"/>
    </reaction>
</comment>
<evidence type="ECO:0000256" key="1">
    <source>
        <dbReference type="ARBA" id="ARBA00000085"/>
    </source>
</evidence>
<evidence type="ECO:0000256" key="2">
    <source>
        <dbReference type="ARBA" id="ARBA00004651"/>
    </source>
</evidence>
<protein>
    <recommendedName>
        <fullName evidence="3">histidine kinase</fullName>
        <ecNumber evidence="3">2.7.13.3</ecNumber>
    </recommendedName>
</protein>
<keyword evidence="9" id="KW-0418">Kinase</keyword>
<keyword evidence="8" id="KW-0547">Nucleotide-binding</keyword>
<reference evidence="17" key="2">
    <citation type="submission" date="2020-09" db="EMBL/GenBank/DDBJ databases">
        <authorList>
            <person name="Sun Q."/>
            <person name="Zhou Y."/>
        </authorList>
    </citation>
    <scope>NUCLEOTIDE SEQUENCE</scope>
    <source>
        <strain evidence="17">CGMCC 1.16134</strain>
    </source>
</reference>
<keyword evidence="10" id="KW-0067">ATP-binding</keyword>
<keyword evidence="12" id="KW-0902">Two-component regulatory system</keyword>
<dbReference type="SMART" id="SM00388">
    <property type="entry name" value="HisKA"/>
    <property type="match status" value="1"/>
</dbReference>
<dbReference type="InterPro" id="IPR003661">
    <property type="entry name" value="HisK_dim/P_dom"/>
</dbReference>
<dbReference type="GO" id="GO:0000155">
    <property type="term" value="F:phosphorelay sensor kinase activity"/>
    <property type="evidence" value="ECO:0007669"/>
    <property type="project" value="InterPro"/>
</dbReference>
<dbReference type="SUPFAM" id="SSF158472">
    <property type="entry name" value="HAMP domain-like"/>
    <property type="match status" value="1"/>
</dbReference>
<evidence type="ECO:0000256" key="4">
    <source>
        <dbReference type="ARBA" id="ARBA00022475"/>
    </source>
</evidence>
<evidence type="ECO:0000256" key="13">
    <source>
        <dbReference type="ARBA" id="ARBA00023136"/>
    </source>
</evidence>
<dbReference type="EC" id="2.7.13.3" evidence="3"/>
<keyword evidence="7 14" id="KW-0812">Transmembrane</keyword>
<evidence type="ECO:0000259" key="16">
    <source>
        <dbReference type="PROSITE" id="PS50885"/>
    </source>
</evidence>
<dbReference type="SMART" id="SM00387">
    <property type="entry name" value="HATPase_c"/>
    <property type="match status" value="1"/>
</dbReference>